<name>A0ABX0YN21_STRTL</name>
<dbReference type="RefSeq" id="WP_125497365.1">
    <property type="nucleotide sequence ID" value="NZ_BMVZ01000007.1"/>
</dbReference>
<evidence type="ECO:0008006" key="4">
    <source>
        <dbReference type="Google" id="ProtNLM"/>
    </source>
</evidence>
<accession>A0ABX0YN21</accession>
<evidence type="ECO:0000313" key="2">
    <source>
        <dbReference type="EMBL" id="NJP13930.1"/>
    </source>
</evidence>
<organism evidence="2 3">
    <name type="scientific">Streptomyces thermoviolaceus subsp. thermoviolaceus</name>
    <dbReference type="NCBI Taxonomy" id="66860"/>
    <lineage>
        <taxon>Bacteria</taxon>
        <taxon>Bacillati</taxon>
        <taxon>Actinomycetota</taxon>
        <taxon>Actinomycetes</taxon>
        <taxon>Kitasatosporales</taxon>
        <taxon>Streptomycetaceae</taxon>
        <taxon>Streptomyces</taxon>
    </lineage>
</organism>
<keyword evidence="1" id="KW-0472">Membrane</keyword>
<evidence type="ECO:0000313" key="3">
    <source>
        <dbReference type="Proteomes" id="UP000635996"/>
    </source>
</evidence>
<evidence type="ECO:0000256" key="1">
    <source>
        <dbReference type="SAM" id="Phobius"/>
    </source>
</evidence>
<protein>
    <recommendedName>
        <fullName evidence="4">Secreted protein</fullName>
    </recommendedName>
</protein>
<keyword evidence="1" id="KW-1133">Transmembrane helix</keyword>
<feature type="transmembrane region" description="Helical" evidence="1">
    <location>
        <begin position="6"/>
        <end position="23"/>
    </location>
</feature>
<dbReference type="Proteomes" id="UP000635996">
    <property type="component" value="Unassembled WGS sequence"/>
</dbReference>
<keyword evidence="3" id="KW-1185">Reference proteome</keyword>
<reference evidence="2 3" key="1">
    <citation type="submission" date="2020-03" db="EMBL/GenBank/DDBJ databases">
        <title>WGS of actinomycetes isolated from Thailand.</title>
        <authorList>
            <person name="Thawai C."/>
        </authorList>
    </citation>
    <scope>NUCLEOTIDE SEQUENCE [LARGE SCALE GENOMIC DNA]</scope>
    <source>
        <strain evidence="2 3">NBRC 13905</strain>
    </source>
</reference>
<comment type="caution">
    <text evidence="2">The sequence shown here is derived from an EMBL/GenBank/DDBJ whole genome shotgun (WGS) entry which is preliminary data.</text>
</comment>
<proteinExistence type="predicted"/>
<sequence length="72" mass="7928">MVALGVMFGLFAVIVVSLITVVLRRRAGVTENADGLLVEQDARLRAREQRTSCGSLTVHNSVPTMTDLYRRP</sequence>
<gene>
    <name evidence="2" type="ORF">HCJ95_06380</name>
</gene>
<keyword evidence="1" id="KW-0812">Transmembrane</keyword>
<dbReference type="EMBL" id="JAATEL010000005">
    <property type="protein sequence ID" value="NJP13930.1"/>
    <property type="molecule type" value="Genomic_DNA"/>
</dbReference>